<reference evidence="2" key="2">
    <citation type="submission" date="2021-08" db="EMBL/GenBank/DDBJ databases">
        <authorList>
            <person name="Dalcin Martins P."/>
        </authorList>
    </citation>
    <scope>NUCLEOTIDE SEQUENCE</scope>
    <source>
        <strain evidence="2">MAG_39</strain>
    </source>
</reference>
<dbReference type="EMBL" id="JAIOIV010000130">
    <property type="protein sequence ID" value="MBZ0157863.1"/>
    <property type="molecule type" value="Genomic_DNA"/>
</dbReference>
<dbReference type="Gene3D" id="2.60.40.4060">
    <property type="entry name" value="Reeler domain"/>
    <property type="match status" value="1"/>
</dbReference>
<evidence type="ECO:0008006" key="4">
    <source>
        <dbReference type="Google" id="ProtNLM"/>
    </source>
</evidence>
<organism evidence="2 3">
    <name type="scientific">Candidatus Nitrobium versatile</name>
    <dbReference type="NCBI Taxonomy" id="2884831"/>
    <lineage>
        <taxon>Bacteria</taxon>
        <taxon>Pseudomonadati</taxon>
        <taxon>Nitrospirota</taxon>
        <taxon>Nitrospiria</taxon>
        <taxon>Nitrospirales</taxon>
        <taxon>Nitrospiraceae</taxon>
        <taxon>Candidatus Nitrobium</taxon>
    </lineage>
</organism>
<evidence type="ECO:0000313" key="3">
    <source>
        <dbReference type="Proteomes" id="UP000705867"/>
    </source>
</evidence>
<evidence type="ECO:0000256" key="1">
    <source>
        <dbReference type="SAM" id="SignalP"/>
    </source>
</evidence>
<accession>A0A953M2P6</accession>
<dbReference type="AlphaFoldDB" id="A0A953M2P6"/>
<gene>
    <name evidence="2" type="ORF">K8I29_16830</name>
</gene>
<reference evidence="2" key="1">
    <citation type="journal article" date="2021" name="bioRxiv">
        <title>Unraveling nitrogen, sulfur and carbon metabolic pathways and microbial community transcriptional responses to substrate deprivation and toxicity stresses in a bioreactor mimicking anoxic brackish coastal sediment conditions.</title>
        <authorList>
            <person name="Martins P.D."/>
            <person name="Echeveste M.J."/>
            <person name="Arshad A."/>
            <person name="Kurth J."/>
            <person name="Ouboter H."/>
            <person name="Jetten M.S.M."/>
            <person name="Welte C.U."/>
        </authorList>
    </citation>
    <scope>NUCLEOTIDE SEQUENCE</scope>
    <source>
        <strain evidence="2">MAG_39</strain>
    </source>
</reference>
<name>A0A953M2P6_9BACT</name>
<feature type="signal peptide" evidence="1">
    <location>
        <begin position="1"/>
        <end position="21"/>
    </location>
</feature>
<evidence type="ECO:0000313" key="2">
    <source>
        <dbReference type="EMBL" id="MBZ0157863.1"/>
    </source>
</evidence>
<dbReference type="NCBIfam" id="NF041895">
    <property type="entry name" value="choice_anch_V"/>
    <property type="match status" value="1"/>
</dbReference>
<keyword evidence="1" id="KW-0732">Signal</keyword>
<dbReference type="Proteomes" id="UP000705867">
    <property type="component" value="Unassembled WGS sequence"/>
</dbReference>
<protein>
    <recommendedName>
        <fullName evidence="4">Reelin domain-containing protein</fullName>
    </recommendedName>
</protein>
<comment type="caution">
    <text evidence="2">The sequence shown here is derived from an EMBL/GenBank/DDBJ whole genome shotgun (WGS) entry which is preliminary data.</text>
</comment>
<sequence length="162" mass="17177">MKKLLFLAMAVFGMTALWVSAGYGHSNSSPNLECTSCHQGSIVPELVKIQGVPRSYVPGKKYAVTVTVQSSLKSMGDSIGGFAVSATAGELIVKDKKNTQMSDMFLTHTQEGSLQRKWSFEWKAPSKKGEAAISIMAVAANGDYSSEGDEVGAASYSVVSAK</sequence>
<feature type="chain" id="PRO_5038084475" description="Reelin domain-containing protein" evidence="1">
    <location>
        <begin position="22"/>
        <end position="162"/>
    </location>
</feature>
<dbReference type="InterPro" id="IPR042307">
    <property type="entry name" value="Reeler_sf"/>
</dbReference>
<proteinExistence type="predicted"/>